<dbReference type="Gene3D" id="3.40.1360.10">
    <property type="match status" value="1"/>
</dbReference>
<dbReference type="GO" id="GO:0003697">
    <property type="term" value="F:single-stranded DNA binding"/>
    <property type="evidence" value="ECO:0007669"/>
    <property type="project" value="InterPro"/>
</dbReference>
<comment type="caution">
    <text evidence="2">The sequence shown here is derived from an EMBL/GenBank/DDBJ whole genome shotgun (WGS) entry which is preliminary data.</text>
</comment>
<dbReference type="CDD" id="cd01029">
    <property type="entry name" value="TOPRIM_primases"/>
    <property type="match status" value="1"/>
</dbReference>
<dbReference type="PANTHER" id="PTHR12873">
    <property type="entry name" value="T7-LIKE MITOCHONDRIAL DNA HELICASE"/>
    <property type="match status" value="1"/>
</dbReference>
<dbReference type="PANTHER" id="PTHR12873:SF0">
    <property type="entry name" value="TWINKLE MTDNA HELICASE"/>
    <property type="match status" value="1"/>
</dbReference>
<name>X0TS92_9ZZZZ</name>
<dbReference type="InterPro" id="IPR034154">
    <property type="entry name" value="TOPRIM_DnaG/twinkle"/>
</dbReference>
<sequence>MIDWKEIDIPTGKKTEVQTICPACSHNRKKSKDKCLSVNVEKGVARCHHCEEFSIREVIERKEYKAPPQQWQNFTNLSEPLVKWFKGRGISQGTLIECKITEEVYYQPSKQSECNNVVFNYFEGNKLLNKKYRSADKKFTQCKDAKKVFYGLNDIVGEKEIYIVEGEMDKLAMWEVGFKNCISVPNGANDLNDVIENCENYIKDLDKVYICVDMDEPGVKLEKEIVKRFGKWRCERVEFIGKDANEDLINDRLQLEITIKQSNPYPVDGTFTANDISEDIDDLYFNGMEETIKPNGDDFKEFNKIFSILLGQLTVVTGIPSHGKSNWLEWYLLNLISDNDLKASFYSPEHLP</sequence>
<dbReference type="SMART" id="SM00493">
    <property type="entry name" value="TOPRIM"/>
    <property type="match status" value="1"/>
</dbReference>
<dbReference type="AlphaFoldDB" id="X0TS92"/>
<dbReference type="InterPro" id="IPR027032">
    <property type="entry name" value="Twinkle-like"/>
</dbReference>
<dbReference type="InterPro" id="IPR006171">
    <property type="entry name" value="TOPRIM_dom"/>
</dbReference>
<dbReference type="SUPFAM" id="SSF56731">
    <property type="entry name" value="DNA primase core"/>
    <property type="match status" value="1"/>
</dbReference>
<dbReference type="Pfam" id="PF13662">
    <property type="entry name" value="Toprim_4"/>
    <property type="match status" value="1"/>
</dbReference>
<feature type="non-terminal residue" evidence="2">
    <location>
        <position position="352"/>
    </location>
</feature>
<protein>
    <recommendedName>
        <fullName evidence="1">Toprim domain-containing protein</fullName>
    </recommendedName>
</protein>
<evidence type="ECO:0000313" key="2">
    <source>
        <dbReference type="EMBL" id="GAF78990.1"/>
    </source>
</evidence>
<reference evidence="2" key="1">
    <citation type="journal article" date="2014" name="Front. Microbiol.">
        <title>High frequency of phylogenetically diverse reductive dehalogenase-homologous genes in deep subseafloor sedimentary metagenomes.</title>
        <authorList>
            <person name="Kawai M."/>
            <person name="Futagami T."/>
            <person name="Toyoda A."/>
            <person name="Takaki Y."/>
            <person name="Nishi S."/>
            <person name="Hori S."/>
            <person name="Arai W."/>
            <person name="Tsubouchi T."/>
            <person name="Morono Y."/>
            <person name="Uchiyama I."/>
            <person name="Ito T."/>
            <person name="Fujiyama A."/>
            <person name="Inagaki F."/>
            <person name="Takami H."/>
        </authorList>
    </citation>
    <scope>NUCLEOTIDE SEQUENCE</scope>
    <source>
        <strain evidence="2">Expedition CK06-06</strain>
    </source>
</reference>
<organism evidence="2">
    <name type="scientific">marine sediment metagenome</name>
    <dbReference type="NCBI Taxonomy" id="412755"/>
    <lineage>
        <taxon>unclassified sequences</taxon>
        <taxon>metagenomes</taxon>
        <taxon>ecological metagenomes</taxon>
    </lineage>
</organism>
<accession>X0TS92</accession>
<dbReference type="EMBL" id="BARS01008452">
    <property type="protein sequence ID" value="GAF78990.1"/>
    <property type="molecule type" value="Genomic_DNA"/>
</dbReference>
<feature type="domain" description="Toprim" evidence="1">
    <location>
        <begin position="159"/>
        <end position="234"/>
    </location>
</feature>
<gene>
    <name evidence="2" type="ORF">S01H1_16106</name>
</gene>
<evidence type="ECO:0000259" key="1">
    <source>
        <dbReference type="SMART" id="SM00493"/>
    </source>
</evidence>
<dbReference type="GO" id="GO:0043139">
    <property type="term" value="F:5'-3' DNA helicase activity"/>
    <property type="evidence" value="ECO:0007669"/>
    <property type="project" value="InterPro"/>
</dbReference>
<proteinExistence type="predicted"/>